<protein>
    <recommendedName>
        <fullName evidence="3">Cas12f1-like TNB domain-containing protein</fullName>
    </recommendedName>
</protein>
<feature type="region of interest" description="Disordered" evidence="2">
    <location>
        <begin position="55"/>
        <end position="80"/>
    </location>
</feature>
<feature type="domain" description="Cas12f1-like TNB" evidence="3">
    <location>
        <begin position="893"/>
        <end position="956"/>
    </location>
</feature>
<dbReference type="EMBL" id="LT551908">
    <property type="protein sequence ID" value="SAL97752.1"/>
    <property type="molecule type" value="Genomic_DNA"/>
</dbReference>
<dbReference type="Pfam" id="PF07282">
    <property type="entry name" value="Cas12f1-like_TNB"/>
    <property type="match status" value="1"/>
</dbReference>
<evidence type="ECO:0000259" key="3">
    <source>
        <dbReference type="Pfam" id="PF07282"/>
    </source>
</evidence>
<dbReference type="STRING" id="4829.A0A163J8G4"/>
<feature type="region of interest" description="Disordered" evidence="2">
    <location>
        <begin position="296"/>
        <end position="315"/>
    </location>
</feature>
<organism evidence="4">
    <name type="scientific">Absidia glauca</name>
    <name type="common">Pin mould</name>
    <dbReference type="NCBI Taxonomy" id="4829"/>
    <lineage>
        <taxon>Eukaryota</taxon>
        <taxon>Fungi</taxon>
        <taxon>Fungi incertae sedis</taxon>
        <taxon>Mucoromycota</taxon>
        <taxon>Mucoromycotina</taxon>
        <taxon>Mucoromycetes</taxon>
        <taxon>Mucorales</taxon>
        <taxon>Cunninghamellaceae</taxon>
        <taxon>Absidia</taxon>
    </lineage>
</organism>
<evidence type="ECO:0000256" key="2">
    <source>
        <dbReference type="SAM" id="MobiDB-lite"/>
    </source>
</evidence>
<feature type="region of interest" description="Disordered" evidence="2">
    <location>
        <begin position="218"/>
        <end position="266"/>
    </location>
</feature>
<dbReference type="InterPro" id="IPR010095">
    <property type="entry name" value="Cas12f1-like_TNB"/>
</dbReference>
<name>A0A163J8G4_ABSGL</name>
<feature type="compositionally biased region" description="Low complexity" evidence="2">
    <location>
        <begin position="222"/>
        <end position="264"/>
    </location>
</feature>
<keyword evidence="5" id="KW-1185">Reference proteome</keyword>
<reference evidence="4" key="1">
    <citation type="submission" date="2016-04" db="EMBL/GenBank/DDBJ databases">
        <authorList>
            <person name="Evans L.H."/>
            <person name="Alamgir A."/>
            <person name="Owens N."/>
            <person name="Weber N.D."/>
            <person name="Virtaneva K."/>
            <person name="Barbian K."/>
            <person name="Babar A."/>
            <person name="Rosenke K."/>
        </authorList>
    </citation>
    <scope>NUCLEOTIDE SEQUENCE [LARGE SCALE GENOMIC DNA]</scope>
    <source>
        <strain evidence="4">CBS 101.48</strain>
    </source>
</reference>
<sequence length="988" mass="109256">MEFTIAASTDPPEPSDRFYGMSGKQIILALKNEKARRLRAQTSNRQQFTCRHCGGNHRDARSTECPQNSRWTGSGARPLKRNLSAAEKTFDKKQKGEGSRQLRLQHRNEDASLCQPCSRKGLFDRNEVAPHHSTGSSLCPDHSATKGDVQNRIYGSQHTLATRKVSLDKILKLDGDNKDTFVAETRHMVERLRNIGIKTQMFVNYYFLRQLEYDNPPPRFTAPAHASDPAPAPAHASDPAPAHASDPAPAVAPATAPDSDPAPALSHLTDATAAPLALSDATAEVYTQHMLDSLDVSVRTPTPRDPALEEPDTTNPDLAGQIHDGNYHHIGDLVLDGTFFITGNLMATGKIRCNGSLTVFGYIRSGDALFVQGYVNAGTYLDCGGNLFVHNYKPLKNAVSYILNTVCVLKFRRPALAHQLGQNGGHDGAPQPDHFDRISWSPPITPKSLVTNICEHMSVLHQILRHYEQYNNVSSNELADQVSPWWAYQQLKDHDEFLNLTKKQRQQVSRQLRQHANGNDGGTILFTTTISDGLRNALLELVTDTRARIANSRRVKAGDDEINLDDCFVPTRSSLKPDHRLFNLLPHRSFGMPFVEVPIASLVALVNKSLPPGSPLPKARVSALKGIHRIREDGKTFERVFNLGAVRLARGVDNLDQYDDEEGAAGRKMPIFNNLVSTDGHTVNVSLVRPTAGPPLPDLELEDFTPELVNNHFRLWGIDPGMTHIFTATDGSSQYLKYSSAEWRAKSGFTRRLTAQRQRMTTQITDIQSRLPTTKTASVSTYATAVTSIMAHLNTLVSFYADVSWSNDRLLNYSGRRRLDEEVVKIFVDGGKKYAHNTASAPSTSSHASRFHKAAFTPSPAIPLLGMGDGSFAMTMRGTKPGMASRVKKVLKRAELEGKLVLVPVNESYTSKICSKCLTNNQENKVLEDGSRLHSVLVCKDCNTVWNRDINACNNIFFLATEEIAKRSRPSVFCHPNHPPPQSPQTMG</sequence>
<accession>A0A163J8G4</accession>
<evidence type="ECO:0000256" key="1">
    <source>
        <dbReference type="ARBA" id="ARBA00023125"/>
    </source>
</evidence>
<dbReference type="OrthoDB" id="2283865at2759"/>
<keyword evidence="1" id="KW-0238">DNA-binding</keyword>
<dbReference type="Proteomes" id="UP000078561">
    <property type="component" value="Unassembled WGS sequence"/>
</dbReference>
<evidence type="ECO:0000313" key="4">
    <source>
        <dbReference type="EMBL" id="SAL97752.1"/>
    </source>
</evidence>
<dbReference type="InParanoid" id="A0A163J8G4"/>
<dbReference type="OMA" id="RFERNIK"/>
<dbReference type="GO" id="GO:0003677">
    <property type="term" value="F:DNA binding"/>
    <property type="evidence" value="ECO:0007669"/>
    <property type="project" value="UniProtKB-KW"/>
</dbReference>
<dbReference type="AlphaFoldDB" id="A0A163J8G4"/>
<gene>
    <name evidence="4" type="primary">ABSGL_03260.1 scaffold 4278</name>
</gene>
<evidence type="ECO:0000313" key="5">
    <source>
        <dbReference type="Proteomes" id="UP000078561"/>
    </source>
</evidence>
<proteinExistence type="predicted"/>